<dbReference type="InterPro" id="IPR003779">
    <property type="entry name" value="CMD-like"/>
</dbReference>
<dbReference type="Proteomes" id="UP000431744">
    <property type="component" value="Unassembled WGS sequence"/>
</dbReference>
<proteinExistence type="predicted"/>
<feature type="compositionally biased region" description="Basic and acidic residues" evidence="1">
    <location>
        <begin position="17"/>
        <end position="27"/>
    </location>
</feature>
<evidence type="ECO:0000256" key="1">
    <source>
        <dbReference type="SAM" id="MobiDB-lite"/>
    </source>
</evidence>
<accession>A0A6H9WJY1</accession>
<name>A0A6H9WJY1_9MICO</name>
<feature type="region of interest" description="Disordered" evidence="1">
    <location>
        <begin position="1"/>
        <end position="27"/>
    </location>
</feature>
<sequence length="286" mass="32126">MDPGTRTRTRTRTGTRASDHQRDRRNDTVTLTPRQQQAKDDFIEHRGTWGPMWESIARLDPEFLDAYRELSMVPWRTKHLDAKTKELIYIAVDANATHMYLPGVRQHVKAALAAGATPQEIMEVLELSSTLGIHAMNIGVPLLVEVLEEKGLRDGPAPLDERQERLKAEFTANRGYWHAFWDEILELDPDMFEAYTNFSSVPWKTGTLEPKIRELVYCAFDASATHLYVKGLKLHYENALELGATVGEILEVLEIASVIGVHAATSSVPILVEEAEAAGIPLARED</sequence>
<dbReference type="EMBL" id="WBJY01000001">
    <property type="protein sequence ID" value="KAB1649166.1"/>
    <property type="molecule type" value="Genomic_DNA"/>
</dbReference>
<evidence type="ECO:0000313" key="4">
    <source>
        <dbReference type="Proteomes" id="UP000431744"/>
    </source>
</evidence>
<reference evidence="3 4" key="1">
    <citation type="submission" date="2019-09" db="EMBL/GenBank/DDBJ databases">
        <title>Phylogeny of genus Pseudoclavibacter and closely related genus.</title>
        <authorList>
            <person name="Li Y."/>
        </authorList>
    </citation>
    <scope>NUCLEOTIDE SEQUENCE [LARGE SCALE GENOMIC DNA]</scope>
    <source>
        <strain evidence="3 4">EGI 60007</strain>
    </source>
</reference>
<comment type="caution">
    <text evidence="3">The sequence shown here is derived from an EMBL/GenBank/DDBJ whole genome shotgun (WGS) entry which is preliminary data.</text>
</comment>
<organism evidence="3 4">
    <name type="scientific">Pseudoclavibacter endophyticus</name>
    <dbReference type="NCBI Taxonomy" id="1778590"/>
    <lineage>
        <taxon>Bacteria</taxon>
        <taxon>Bacillati</taxon>
        <taxon>Actinomycetota</taxon>
        <taxon>Actinomycetes</taxon>
        <taxon>Micrococcales</taxon>
        <taxon>Microbacteriaceae</taxon>
        <taxon>Pseudoclavibacter</taxon>
    </lineage>
</organism>
<evidence type="ECO:0000313" key="3">
    <source>
        <dbReference type="EMBL" id="KAB1649166.1"/>
    </source>
</evidence>
<feature type="domain" description="Carboxymuconolactone decarboxylase-like" evidence="2">
    <location>
        <begin position="189"/>
        <end position="268"/>
    </location>
</feature>
<dbReference type="AlphaFoldDB" id="A0A6H9WJY1"/>
<dbReference type="Pfam" id="PF02627">
    <property type="entry name" value="CMD"/>
    <property type="match status" value="2"/>
</dbReference>
<dbReference type="PANTHER" id="PTHR33930">
    <property type="entry name" value="ALKYL HYDROPEROXIDE REDUCTASE AHPD"/>
    <property type="match status" value="1"/>
</dbReference>
<dbReference type="OrthoDB" id="3824300at2"/>
<dbReference type="PANTHER" id="PTHR33930:SF2">
    <property type="entry name" value="BLR3452 PROTEIN"/>
    <property type="match status" value="1"/>
</dbReference>
<gene>
    <name evidence="3" type="ORF">F8O04_02480</name>
</gene>
<protein>
    <submittedName>
        <fullName evidence="3">Carboxymuconolactone decarboxylase family protein</fullName>
    </submittedName>
</protein>
<dbReference type="InterPro" id="IPR029032">
    <property type="entry name" value="AhpD-like"/>
</dbReference>
<keyword evidence="4" id="KW-1185">Reference proteome</keyword>
<dbReference type="Gene3D" id="1.20.1290.10">
    <property type="entry name" value="AhpD-like"/>
    <property type="match status" value="2"/>
</dbReference>
<feature type="domain" description="Carboxymuconolactone decarboxylase-like" evidence="2">
    <location>
        <begin position="61"/>
        <end position="127"/>
    </location>
</feature>
<dbReference type="GO" id="GO:0051920">
    <property type="term" value="F:peroxiredoxin activity"/>
    <property type="evidence" value="ECO:0007669"/>
    <property type="project" value="InterPro"/>
</dbReference>
<dbReference type="SUPFAM" id="SSF69118">
    <property type="entry name" value="AhpD-like"/>
    <property type="match status" value="1"/>
</dbReference>
<evidence type="ECO:0000259" key="2">
    <source>
        <dbReference type="Pfam" id="PF02627"/>
    </source>
</evidence>